<gene>
    <name evidence="2" type="ORF">BJ980_000878</name>
</gene>
<dbReference type="Gene3D" id="1.20.58.1480">
    <property type="match status" value="1"/>
</dbReference>
<evidence type="ECO:0000313" key="2">
    <source>
        <dbReference type="EMBL" id="NYG57955.1"/>
    </source>
</evidence>
<dbReference type="PANTHER" id="PTHR46732:SF8">
    <property type="entry name" value="ATP-DEPENDENT PROTEASE LA (LON) DOMAIN PROTEIN"/>
    <property type="match status" value="1"/>
</dbReference>
<sequence length="222" mass="24887">MTEKLPLFPLNTVLFPGISVPLRVFEDRYRALVHELLRNPDPAERVFGSCAIREGYEVGERGGQSLHRIGCILQLTEVEEQRDGSFDIVAVGRSRLRLDALETTGEFLAGDVEVLIDDQEQVDPLIAARARQRFDDYRQVLSGIRGEDVLMGDLPQDPTYLSWTLSATCLLTMGQRQSLLEAEDASLRLVMLSDMLHEEVRAMTALPCLPATEVSRTSWCPN</sequence>
<dbReference type="EMBL" id="JACCAA010000001">
    <property type="protein sequence ID" value="NYG57955.1"/>
    <property type="molecule type" value="Genomic_DNA"/>
</dbReference>
<dbReference type="InterPro" id="IPR015947">
    <property type="entry name" value="PUA-like_sf"/>
</dbReference>
<feature type="domain" description="Lon N-terminal" evidence="1">
    <location>
        <begin position="5"/>
        <end position="200"/>
    </location>
</feature>
<dbReference type="SMART" id="SM00464">
    <property type="entry name" value="LON"/>
    <property type="match status" value="1"/>
</dbReference>
<organism evidence="2 3">
    <name type="scientific">Nocardioides daedukensis</name>
    <dbReference type="NCBI Taxonomy" id="634462"/>
    <lineage>
        <taxon>Bacteria</taxon>
        <taxon>Bacillati</taxon>
        <taxon>Actinomycetota</taxon>
        <taxon>Actinomycetes</taxon>
        <taxon>Propionibacteriales</taxon>
        <taxon>Nocardioidaceae</taxon>
        <taxon>Nocardioides</taxon>
    </lineage>
</organism>
<dbReference type="InterPro" id="IPR046336">
    <property type="entry name" value="Lon_prtase_N_sf"/>
</dbReference>
<dbReference type="InterPro" id="IPR003111">
    <property type="entry name" value="Lon_prtase_N"/>
</dbReference>
<protein>
    <recommendedName>
        <fullName evidence="1">Lon N-terminal domain-containing protein</fullName>
    </recommendedName>
</protein>
<proteinExistence type="predicted"/>
<dbReference type="Gene3D" id="2.30.130.40">
    <property type="entry name" value="LON domain-like"/>
    <property type="match status" value="1"/>
</dbReference>
<evidence type="ECO:0000313" key="3">
    <source>
        <dbReference type="Proteomes" id="UP000540656"/>
    </source>
</evidence>
<dbReference type="PANTHER" id="PTHR46732">
    <property type="entry name" value="ATP-DEPENDENT PROTEASE LA (LON) DOMAIN PROTEIN"/>
    <property type="match status" value="1"/>
</dbReference>
<reference evidence="2 3" key="1">
    <citation type="submission" date="2020-07" db="EMBL/GenBank/DDBJ databases">
        <title>Sequencing the genomes of 1000 actinobacteria strains.</title>
        <authorList>
            <person name="Klenk H.-P."/>
        </authorList>
    </citation>
    <scope>NUCLEOTIDE SEQUENCE [LARGE SCALE GENOMIC DNA]</scope>
    <source>
        <strain evidence="2 3">DSM 23819</strain>
    </source>
</reference>
<comment type="caution">
    <text evidence="2">The sequence shown here is derived from an EMBL/GenBank/DDBJ whole genome shotgun (WGS) entry which is preliminary data.</text>
</comment>
<dbReference type="RefSeq" id="WP_179501165.1">
    <property type="nucleotide sequence ID" value="NZ_JACCAA010000001.1"/>
</dbReference>
<dbReference type="Proteomes" id="UP000540656">
    <property type="component" value="Unassembled WGS sequence"/>
</dbReference>
<dbReference type="Pfam" id="PF02190">
    <property type="entry name" value="LON_substr_bdg"/>
    <property type="match status" value="1"/>
</dbReference>
<keyword evidence="3" id="KW-1185">Reference proteome</keyword>
<evidence type="ECO:0000259" key="1">
    <source>
        <dbReference type="PROSITE" id="PS51787"/>
    </source>
</evidence>
<dbReference type="PROSITE" id="PS51787">
    <property type="entry name" value="LON_N"/>
    <property type="match status" value="1"/>
</dbReference>
<dbReference type="SUPFAM" id="SSF88697">
    <property type="entry name" value="PUA domain-like"/>
    <property type="match status" value="1"/>
</dbReference>
<accession>A0A7Y9RXA3</accession>
<dbReference type="AlphaFoldDB" id="A0A7Y9RXA3"/>
<name>A0A7Y9RXA3_9ACTN</name>